<name>C5FL29_ARTOC</name>
<protein>
    <submittedName>
        <fullName evidence="2">Ser/Thr protein phosphatase</fullName>
    </submittedName>
</protein>
<dbReference type="Proteomes" id="UP000002035">
    <property type="component" value="Unassembled WGS sequence"/>
</dbReference>
<dbReference type="InterPro" id="IPR004843">
    <property type="entry name" value="Calcineurin-like_PHP"/>
</dbReference>
<dbReference type="OMA" id="HEPQSYT"/>
<dbReference type="GO" id="GO:0016787">
    <property type="term" value="F:hydrolase activity"/>
    <property type="evidence" value="ECO:0007669"/>
    <property type="project" value="InterPro"/>
</dbReference>
<dbReference type="AlphaFoldDB" id="C5FL29"/>
<dbReference type="OrthoDB" id="550558at2759"/>
<dbReference type="InterPro" id="IPR029052">
    <property type="entry name" value="Metallo-depent_PP-like"/>
</dbReference>
<reference evidence="3" key="1">
    <citation type="journal article" date="2012" name="MBio">
        <title>Comparative genome analysis of Trichophyton rubrum and related dermatophytes reveals candidate genes involved in infection.</title>
        <authorList>
            <person name="Martinez D.A."/>
            <person name="Oliver B.G."/>
            <person name="Graeser Y."/>
            <person name="Goldberg J.M."/>
            <person name="Li W."/>
            <person name="Martinez-Rossi N.M."/>
            <person name="Monod M."/>
            <person name="Shelest E."/>
            <person name="Barton R.C."/>
            <person name="Birch E."/>
            <person name="Brakhage A.A."/>
            <person name="Chen Z."/>
            <person name="Gurr S.J."/>
            <person name="Heiman D."/>
            <person name="Heitman J."/>
            <person name="Kosti I."/>
            <person name="Rossi A."/>
            <person name="Saif S."/>
            <person name="Samalova M."/>
            <person name="Saunders C.W."/>
            <person name="Shea T."/>
            <person name="Summerbell R.C."/>
            <person name="Xu J."/>
            <person name="Young S."/>
            <person name="Zeng Q."/>
            <person name="Birren B.W."/>
            <person name="Cuomo C.A."/>
            <person name="White T.C."/>
        </authorList>
    </citation>
    <scope>NUCLEOTIDE SEQUENCE [LARGE SCALE GENOMIC DNA]</scope>
    <source>
        <strain evidence="3">ATCC MYA-4605 / CBS 113480</strain>
    </source>
</reference>
<dbReference type="VEuPathDB" id="FungiDB:MCYG_03220"/>
<evidence type="ECO:0000259" key="1">
    <source>
        <dbReference type="Pfam" id="PF00149"/>
    </source>
</evidence>
<feature type="domain" description="Calcineurin-like phosphoesterase" evidence="1">
    <location>
        <begin position="8"/>
        <end position="229"/>
    </location>
</feature>
<dbReference type="RefSeq" id="XP_002847714.1">
    <property type="nucleotide sequence ID" value="XM_002847668.1"/>
</dbReference>
<dbReference type="PANTHER" id="PTHR37844:SF2">
    <property type="entry name" value="SER_THR PROTEIN PHOSPHATASE SUPERFAMILY (AFU_ORTHOLOGUE AFUA_1G14840)"/>
    <property type="match status" value="1"/>
</dbReference>
<dbReference type="SUPFAM" id="SSF56300">
    <property type="entry name" value="Metallo-dependent phosphatases"/>
    <property type="match status" value="1"/>
</dbReference>
<keyword evidence="3" id="KW-1185">Reference proteome</keyword>
<gene>
    <name evidence="2" type="ORF">MCYG_03220</name>
</gene>
<evidence type="ECO:0000313" key="3">
    <source>
        <dbReference type="Proteomes" id="UP000002035"/>
    </source>
</evidence>
<sequence length="267" mass="31095">MAPVMFQVMSDLHLETHPSYNYSFKQTAPYLALLGDIGQVGDHRLFQFLEKQVKRYWAVFFLLGNHEPTYLRFDAAKARVREFERKMTSLRAHSTIGRFIFLDQTRYDVSNTLTILGCTLFSHVLPLQEHAVAGRLVDFRDIIQWNVEDHNVAHKSDLDWLNRQVEEIADNEPQRQIVIFTHHSPCLDNRAIDPEHKDSDVMSGFATDLRTENCWMNRAVKAWAFGHTHFNTFFTNENGASIISNQKGYYTIPKPTFRPERIYSLGE</sequence>
<dbReference type="PANTHER" id="PTHR37844">
    <property type="entry name" value="SER/THR PROTEIN PHOSPHATASE SUPERFAMILY (AFU_ORTHOLOGUE AFUA_1G14840)"/>
    <property type="match status" value="1"/>
</dbReference>
<organism evidence="2 3">
    <name type="scientific">Arthroderma otae (strain ATCC MYA-4605 / CBS 113480)</name>
    <name type="common">Microsporum canis</name>
    <dbReference type="NCBI Taxonomy" id="554155"/>
    <lineage>
        <taxon>Eukaryota</taxon>
        <taxon>Fungi</taxon>
        <taxon>Dikarya</taxon>
        <taxon>Ascomycota</taxon>
        <taxon>Pezizomycotina</taxon>
        <taxon>Eurotiomycetes</taxon>
        <taxon>Eurotiomycetidae</taxon>
        <taxon>Onygenales</taxon>
        <taxon>Arthrodermataceae</taxon>
        <taxon>Microsporum</taxon>
    </lineage>
</organism>
<dbReference type="GeneID" id="9230476"/>
<dbReference type="EMBL" id="DS995703">
    <property type="protein sequence ID" value="EEQ30401.1"/>
    <property type="molecule type" value="Genomic_DNA"/>
</dbReference>
<dbReference type="Gene3D" id="3.60.21.10">
    <property type="match status" value="1"/>
</dbReference>
<dbReference type="Pfam" id="PF00149">
    <property type="entry name" value="Metallophos"/>
    <property type="match status" value="1"/>
</dbReference>
<accession>C5FL29</accession>
<proteinExistence type="predicted"/>
<dbReference type="eggNOG" id="ENOG502RZN8">
    <property type="taxonomic scope" value="Eukaryota"/>
</dbReference>
<evidence type="ECO:0000313" key="2">
    <source>
        <dbReference type="EMBL" id="EEQ30401.1"/>
    </source>
</evidence>
<dbReference type="HOGENOM" id="CLU_060372_0_1_1"/>